<dbReference type="InterPro" id="IPR002692">
    <property type="entry name" value="S45"/>
</dbReference>
<feature type="transmembrane region" description="Helical" evidence="6">
    <location>
        <begin position="12"/>
        <end position="32"/>
    </location>
</feature>
<dbReference type="InterPro" id="IPR029055">
    <property type="entry name" value="Ntn_hydrolases_N"/>
</dbReference>
<dbReference type="SUPFAM" id="SSF56235">
    <property type="entry name" value="N-terminal nucleophile aminohydrolases (Ntn hydrolases)"/>
    <property type="match status" value="1"/>
</dbReference>
<dbReference type="InterPro" id="IPR014395">
    <property type="entry name" value="Pen/GL7ACA/AHL_acylase"/>
</dbReference>
<dbReference type="InterPro" id="IPR023343">
    <property type="entry name" value="Penicillin_amidase_dom1"/>
</dbReference>
<dbReference type="GO" id="GO:0017000">
    <property type="term" value="P:antibiotic biosynthetic process"/>
    <property type="evidence" value="ECO:0007669"/>
    <property type="project" value="InterPro"/>
</dbReference>
<feature type="active site" description="Nucleophile" evidence="4">
    <location>
        <position position="288"/>
    </location>
</feature>
<dbReference type="InterPro" id="IPR043147">
    <property type="entry name" value="Penicillin_amidase_A-knob"/>
</dbReference>
<reference evidence="7 8" key="1">
    <citation type="submission" date="2017-07" db="EMBL/GenBank/DDBJ databases">
        <title>Genomes of Fischerella (Mastigocladus) sp. strains.</title>
        <authorList>
            <person name="Miller S.R."/>
        </authorList>
    </citation>
    <scope>NUCLEOTIDE SEQUENCE [LARGE SCALE GENOMIC DNA]</scope>
    <source>
        <strain evidence="7 8">CCMEE 5268</strain>
    </source>
</reference>
<keyword evidence="6" id="KW-1133">Transmembrane helix</keyword>
<dbReference type="AlphaFoldDB" id="A0A2N6KBI1"/>
<keyword evidence="2" id="KW-0378">Hydrolase</keyword>
<keyword evidence="6" id="KW-0812">Transmembrane</keyword>
<evidence type="ECO:0000256" key="3">
    <source>
        <dbReference type="ARBA" id="ARBA00023145"/>
    </source>
</evidence>
<feature type="binding site" evidence="5">
    <location>
        <position position="199"/>
    </location>
    <ligand>
        <name>Ca(2+)</name>
        <dbReference type="ChEBI" id="CHEBI:29108"/>
    </ligand>
</feature>
<gene>
    <name evidence="7" type="ORF">CEN50_20790</name>
</gene>
<evidence type="ECO:0000256" key="6">
    <source>
        <dbReference type="SAM" id="Phobius"/>
    </source>
</evidence>
<evidence type="ECO:0000313" key="8">
    <source>
        <dbReference type="Proteomes" id="UP000235025"/>
    </source>
</evidence>
<keyword evidence="5" id="KW-0106">Calcium</keyword>
<keyword evidence="3" id="KW-0865">Zymogen</keyword>
<evidence type="ECO:0000256" key="2">
    <source>
        <dbReference type="ARBA" id="ARBA00022801"/>
    </source>
</evidence>
<evidence type="ECO:0000256" key="5">
    <source>
        <dbReference type="PIRSR" id="PIRSR001227-2"/>
    </source>
</evidence>
<feature type="binding site" evidence="5">
    <location>
        <position position="369"/>
    </location>
    <ligand>
        <name>Ca(2+)</name>
        <dbReference type="ChEBI" id="CHEBI:29108"/>
    </ligand>
</feature>
<dbReference type="Gene3D" id="1.10.1400.10">
    <property type="match status" value="1"/>
</dbReference>
<dbReference type="Proteomes" id="UP000235025">
    <property type="component" value="Unassembled WGS sequence"/>
</dbReference>
<dbReference type="GO" id="GO:0016811">
    <property type="term" value="F:hydrolase activity, acting on carbon-nitrogen (but not peptide) bonds, in linear amides"/>
    <property type="evidence" value="ECO:0007669"/>
    <property type="project" value="InterPro"/>
</dbReference>
<dbReference type="InterPro" id="IPR043146">
    <property type="entry name" value="Penicillin_amidase_N_B-knob"/>
</dbReference>
<dbReference type="GO" id="GO:0046872">
    <property type="term" value="F:metal ion binding"/>
    <property type="evidence" value="ECO:0007669"/>
    <property type="project" value="UniProtKB-KW"/>
</dbReference>
<organism evidence="7 8">
    <name type="scientific">Fischerella thermalis CCMEE 5268</name>
    <dbReference type="NCBI Taxonomy" id="2019662"/>
    <lineage>
        <taxon>Bacteria</taxon>
        <taxon>Bacillati</taxon>
        <taxon>Cyanobacteriota</taxon>
        <taxon>Cyanophyceae</taxon>
        <taxon>Nostocales</taxon>
        <taxon>Hapalosiphonaceae</taxon>
        <taxon>Fischerella</taxon>
    </lineage>
</organism>
<dbReference type="Gene3D" id="3.60.20.10">
    <property type="entry name" value="Glutamine Phosphoribosylpyrophosphate, subunit 1, domain 1"/>
    <property type="match status" value="1"/>
</dbReference>
<dbReference type="Gene3D" id="2.30.120.10">
    <property type="match status" value="1"/>
</dbReference>
<dbReference type="Gene3D" id="1.10.439.10">
    <property type="entry name" value="Penicillin Amidohydrolase, domain 1"/>
    <property type="match status" value="1"/>
</dbReference>
<feature type="binding site" evidence="5">
    <location>
        <position position="366"/>
    </location>
    <ligand>
        <name>Ca(2+)</name>
        <dbReference type="ChEBI" id="CHEBI:29108"/>
    </ligand>
</feature>
<dbReference type="EMBL" id="NMQA01000273">
    <property type="protein sequence ID" value="PLZ95872.1"/>
    <property type="molecule type" value="Genomic_DNA"/>
</dbReference>
<proteinExistence type="inferred from homology"/>
<evidence type="ECO:0000256" key="1">
    <source>
        <dbReference type="ARBA" id="ARBA00006586"/>
    </source>
</evidence>
<accession>A0A2N6KBI1</accession>
<dbReference type="RefSeq" id="WP_102174601.1">
    <property type="nucleotide sequence ID" value="NZ_NMQA01000273.1"/>
</dbReference>
<protein>
    <submittedName>
        <fullName evidence="7">Penicillin acylase family protein</fullName>
    </submittedName>
</protein>
<sequence>MQKLFKSKILKLISISILVITLIISSAIAYTICHSWPQESGKITLPGLQAQVEVQRDQLGIPHIYAQNTHDLFMAQGYIHAQDRFWQMDFWRHIGSGRLAEMFGQSQLNTDKFLRTLGWARVAQTEIQQMDTETKNILQAYADGINTYLANRQDSGLSLEYTVLKLLNPNYKPEPWQILHTLTWGKVMSYDLGDNLDTEIERSILLKTLTSQQVDQLIPPYPADHPLIVGSTEKAVFLDREVGKARDGESLILSFPHHPYPTGSRAEHVYTPSPHLSLALGRGNGIGSNNWVISGQRTATGKPILANDPHLGVQMPSIWYEVGLHCLPKTALCPYDVAGFSFPGMAGVIIGHNDRISWGVTNLEADVMDLFIEKINPNNPNQYEINGKWVDMELLTENIQVAGSQSVTQTVRYTRHGPIISDTFAPLKNFHQTAGINLPANYALALRWTALEPSTLASAIIKINLSQNWQEFRAGVRDFDVPAQNFVYADIDGNIGYQMPGKIPVRRSGDGRYPIPGWTDDFEWQEYIPFEKLPTVFNPESGYIVTANNAVTGKDYPYLISSEWDYGFRAQRIVEMIAEKNNSITIADVKKMQADNKNLIAENIVPILLEIPLANSRLEKIQRLLVDWDFQQNSDSTAGAIFAVFWKHLLAETFADQLPQGYLPTGSSRWFAVIRELVKQPNSDWWDNYKTPVVENRDQIFQQAFAQAVDELEGSLSKDTSRWHWGNLHTVTFRNQTLGKSGIAPIEALFNRGPFPSAGGSSIVNATGWNAAKDYTVVSLPSMRMIVDLANWDNSVAIQTTGQSGHAFHRHYDDMIQPWRQFKYHPMLWQQEKVASSATKSLMLMP</sequence>
<keyword evidence="6" id="KW-0472">Membrane</keyword>
<comment type="cofactor">
    <cofactor evidence="5">
        <name>Ca(2+)</name>
        <dbReference type="ChEBI" id="CHEBI:29108"/>
    </cofactor>
    <text evidence="5">Binds 1 Ca(2+) ion per dimer.</text>
</comment>
<dbReference type="PANTHER" id="PTHR34218:SF4">
    <property type="entry name" value="ACYL-HOMOSERINE LACTONE ACYLASE QUIP"/>
    <property type="match status" value="1"/>
</dbReference>
<dbReference type="CDD" id="cd03747">
    <property type="entry name" value="Ntn_PGA_like"/>
    <property type="match status" value="1"/>
</dbReference>
<comment type="similarity">
    <text evidence="1">Belongs to the peptidase S45 family.</text>
</comment>
<dbReference type="Pfam" id="PF01804">
    <property type="entry name" value="Penicil_amidase"/>
    <property type="match status" value="1"/>
</dbReference>
<name>A0A2N6KBI1_9CYAN</name>
<evidence type="ECO:0000256" key="4">
    <source>
        <dbReference type="PIRSR" id="PIRSR001227-1"/>
    </source>
</evidence>
<keyword evidence="5" id="KW-0479">Metal-binding</keyword>
<evidence type="ECO:0000313" key="7">
    <source>
        <dbReference type="EMBL" id="PLZ95872.1"/>
    </source>
</evidence>
<comment type="caution">
    <text evidence="7">The sequence shown here is derived from an EMBL/GenBank/DDBJ whole genome shotgun (WGS) entry which is preliminary data.</text>
</comment>
<dbReference type="PIRSF" id="PIRSF001227">
    <property type="entry name" value="Pen_acylase"/>
    <property type="match status" value="1"/>
</dbReference>
<dbReference type="PANTHER" id="PTHR34218">
    <property type="entry name" value="PEPTIDASE S45 PENICILLIN AMIDASE"/>
    <property type="match status" value="1"/>
</dbReference>